<dbReference type="InterPro" id="IPR002480">
    <property type="entry name" value="DAHP_synth_2"/>
</dbReference>
<dbReference type="EMBL" id="BAABBO010000007">
    <property type="protein sequence ID" value="GAA3957424.1"/>
    <property type="molecule type" value="Genomic_DNA"/>
</dbReference>
<evidence type="ECO:0000256" key="3">
    <source>
        <dbReference type="RuleBase" id="RU363071"/>
    </source>
</evidence>
<evidence type="ECO:0000256" key="4">
    <source>
        <dbReference type="SAM" id="MobiDB-lite"/>
    </source>
</evidence>
<evidence type="ECO:0000256" key="2">
    <source>
        <dbReference type="ARBA" id="ARBA00022679"/>
    </source>
</evidence>
<proteinExistence type="inferred from homology"/>
<dbReference type="Gene3D" id="3.20.20.70">
    <property type="entry name" value="Aldolase class I"/>
    <property type="match status" value="1"/>
</dbReference>
<organism evidence="5 6">
    <name type="scientific">Allohahella marinimesophila</name>
    <dbReference type="NCBI Taxonomy" id="1054972"/>
    <lineage>
        <taxon>Bacteria</taxon>
        <taxon>Pseudomonadati</taxon>
        <taxon>Pseudomonadota</taxon>
        <taxon>Gammaproteobacteria</taxon>
        <taxon>Oceanospirillales</taxon>
        <taxon>Hahellaceae</taxon>
        <taxon>Allohahella</taxon>
    </lineage>
</organism>
<accession>A0ABP7P004</accession>
<dbReference type="PANTHER" id="PTHR21337:SF0">
    <property type="entry name" value="PHOSPHO-2-DEHYDRO-3-DEOXYHEPTONATE ALDOLASE"/>
    <property type="match status" value="1"/>
</dbReference>
<gene>
    <name evidence="5" type="ORF">GCM10022278_14960</name>
</gene>
<evidence type="ECO:0000256" key="1">
    <source>
        <dbReference type="ARBA" id="ARBA00008911"/>
    </source>
</evidence>
<reference evidence="6" key="1">
    <citation type="journal article" date="2019" name="Int. J. Syst. Evol. Microbiol.">
        <title>The Global Catalogue of Microorganisms (GCM) 10K type strain sequencing project: providing services to taxonomists for standard genome sequencing and annotation.</title>
        <authorList>
            <consortium name="The Broad Institute Genomics Platform"/>
            <consortium name="The Broad Institute Genome Sequencing Center for Infectious Disease"/>
            <person name="Wu L."/>
            <person name="Ma J."/>
        </authorList>
    </citation>
    <scope>NUCLEOTIDE SEQUENCE [LARGE SCALE GENOMIC DNA]</scope>
    <source>
        <strain evidence="6">JCM 17555</strain>
    </source>
</reference>
<dbReference type="EC" id="2.5.1.54" evidence="3"/>
<dbReference type="RefSeq" id="WP_344804888.1">
    <property type="nucleotide sequence ID" value="NZ_BAABBO010000007.1"/>
</dbReference>
<keyword evidence="2 3" id="KW-0808">Transferase</keyword>
<sequence>MKNPDRTLKQNSGQGREQTASVTSDWTPSSWRDKPVLQHPTYNDPEALKTAEAALRKQPPLVFAQEIRDLKAQLANVAEGRAFLLQGGDCAESFRDFTTQGIRDTFKVFLQMAIVLTYAGKLPVVKVGRLAGQFAKPRSADMEDIDGQSLPSYRGDIINAAEFTAEARIPEPMRMLDAYHQSTATLNLLRAFANGGFADLHEVSRWNLTFLENNPLRERYEQVAHNIRDALAFMEVVGINSQNTPSLHRTDFYTSHEALLLHYEEALTRQDSLTGRMYDCSAHMVWIGERTRQLDHAHVEFFRGIENPIGVKIGPSITPDELLALIEALNSANEAGRLTLISRMGADKVRERLPALVEAVQAAGYKVVWSCDPMHGNTEKTGNGFKTRSFDNILSEIRSFFTVVTEAGAWPGGIHLEMTGLHVTECVGGAYALSETDLQQRYMTQCDPRLNADQVLELAFCVAGFFAEDALPV</sequence>
<evidence type="ECO:0000313" key="5">
    <source>
        <dbReference type="EMBL" id="GAA3957424.1"/>
    </source>
</evidence>
<feature type="region of interest" description="Disordered" evidence="4">
    <location>
        <begin position="1"/>
        <end position="42"/>
    </location>
</feature>
<comment type="similarity">
    <text evidence="1 3">Belongs to the class-II DAHP synthase family.</text>
</comment>
<dbReference type="SUPFAM" id="SSF51569">
    <property type="entry name" value="Aldolase"/>
    <property type="match status" value="1"/>
</dbReference>
<dbReference type="Pfam" id="PF01474">
    <property type="entry name" value="DAHP_synth_2"/>
    <property type="match status" value="1"/>
</dbReference>
<evidence type="ECO:0000313" key="6">
    <source>
        <dbReference type="Proteomes" id="UP001501337"/>
    </source>
</evidence>
<feature type="compositionally biased region" description="Polar residues" evidence="4">
    <location>
        <begin position="9"/>
        <end position="30"/>
    </location>
</feature>
<name>A0ABP7P004_9GAMM</name>
<comment type="catalytic activity">
    <reaction evidence="3">
        <text>D-erythrose 4-phosphate + phosphoenolpyruvate + H2O = 7-phospho-2-dehydro-3-deoxy-D-arabino-heptonate + phosphate</text>
        <dbReference type="Rhea" id="RHEA:14717"/>
        <dbReference type="ChEBI" id="CHEBI:15377"/>
        <dbReference type="ChEBI" id="CHEBI:16897"/>
        <dbReference type="ChEBI" id="CHEBI:43474"/>
        <dbReference type="ChEBI" id="CHEBI:58394"/>
        <dbReference type="ChEBI" id="CHEBI:58702"/>
        <dbReference type="EC" id="2.5.1.54"/>
    </reaction>
</comment>
<dbReference type="PANTHER" id="PTHR21337">
    <property type="entry name" value="PHOSPHO-2-DEHYDRO-3-DEOXYHEPTONATE ALDOLASE 1, 2"/>
    <property type="match status" value="1"/>
</dbReference>
<protein>
    <recommendedName>
        <fullName evidence="3">Phospho-2-dehydro-3-deoxyheptonate aldolase</fullName>
        <ecNumber evidence="3">2.5.1.54</ecNumber>
    </recommendedName>
</protein>
<comment type="caution">
    <text evidence="5">The sequence shown here is derived from an EMBL/GenBank/DDBJ whole genome shotgun (WGS) entry which is preliminary data.</text>
</comment>
<dbReference type="NCBIfam" id="TIGR01358">
    <property type="entry name" value="DAHP_synth_II"/>
    <property type="match status" value="1"/>
</dbReference>
<dbReference type="Proteomes" id="UP001501337">
    <property type="component" value="Unassembled WGS sequence"/>
</dbReference>
<keyword evidence="6" id="KW-1185">Reference proteome</keyword>
<dbReference type="InterPro" id="IPR013785">
    <property type="entry name" value="Aldolase_TIM"/>
</dbReference>